<evidence type="ECO:0000313" key="3">
    <source>
        <dbReference type="Proteomes" id="UP000019423"/>
    </source>
</evidence>
<dbReference type="InterPro" id="IPR012654">
    <property type="entry name" value="CHP02391"/>
</dbReference>
<name>W8EYY5_9BACT</name>
<dbReference type="Pfam" id="PF09509">
    <property type="entry name" value="Hypoth_Ymh"/>
    <property type="match status" value="1"/>
</dbReference>
<gene>
    <name evidence="2" type="ORF">Hsw_PA0218</name>
</gene>
<dbReference type="HOGENOM" id="CLU_1169416_0_0_10"/>
<accession>W8EYY5</accession>
<reference evidence="2 3" key="1">
    <citation type="submission" date="2014-01" db="EMBL/GenBank/DDBJ databases">
        <title>Complete sequence of plasmid1 of ionizing-radiation resistance bacterium Hymenobacter swuensis DY53.</title>
        <authorList>
            <person name="Jung J.-H."/>
            <person name="Jeong S.-W."/>
            <person name="Joe M.-H."/>
            <person name="Cho y.-j."/>
            <person name="Kim M.-K."/>
            <person name="Lim S.-Y."/>
        </authorList>
    </citation>
    <scope>NUCLEOTIDE SEQUENCE [LARGE SCALE GENOMIC DNA]</scope>
    <source>
        <strain evidence="2 3">DY53</strain>
        <plasmid evidence="2 3">pHsw1</plasmid>
    </source>
</reference>
<sequence>MHQQEQNKASRDAEFIVWHDRLLSTLISVFGQDSRQTKRIAELTFTYRRKLRIAGIDYSDADREVREARFKRDLTITIGLLRNYMDELQLEQQHVRAVPTGPRAVLPLAQLHPVVQQAATKLFQNGHYREAILNTYIALDNAVRDKAQLPATYHGTKLMEQAFAPANPLLRIAASADEQQGFMTLFRGAMLAIRNPKAHSLGGTTDPQRALEWLSFASVLLRNLDEAEVVQTQSSKP</sequence>
<evidence type="ECO:0000259" key="1">
    <source>
        <dbReference type="Pfam" id="PF09509"/>
    </source>
</evidence>
<dbReference type="Proteomes" id="UP000019423">
    <property type="component" value="Plasmid pHsw1"/>
</dbReference>
<keyword evidence="3" id="KW-1185">Reference proteome</keyword>
<dbReference type="EMBL" id="CP007144">
    <property type="protein sequence ID" value="AHJ95551.1"/>
    <property type="molecule type" value="Genomic_DNA"/>
</dbReference>
<protein>
    <recommendedName>
        <fullName evidence="1">Conserved hypothetical protein CHP02391 domain-containing protein</fullName>
    </recommendedName>
</protein>
<evidence type="ECO:0000313" key="2">
    <source>
        <dbReference type="EMBL" id="AHJ95551.1"/>
    </source>
</evidence>
<organism evidence="2 3">
    <name type="scientific">Hymenobacter swuensis DY53</name>
    <dbReference type="NCBI Taxonomy" id="1227739"/>
    <lineage>
        <taxon>Bacteria</taxon>
        <taxon>Pseudomonadati</taxon>
        <taxon>Bacteroidota</taxon>
        <taxon>Cytophagia</taxon>
        <taxon>Cytophagales</taxon>
        <taxon>Hymenobacteraceae</taxon>
        <taxon>Hymenobacter</taxon>
    </lineage>
</organism>
<feature type="domain" description="Conserved hypothetical protein CHP02391" evidence="1">
    <location>
        <begin position="110"/>
        <end position="224"/>
    </location>
</feature>
<keyword evidence="2" id="KW-0614">Plasmid</keyword>
<geneLocation type="plasmid" evidence="2 3">
    <name>pHsw1</name>
</geneLocation>
<dbReference type="eggNOG" id="ENOG50339U9">
    <property type="taxonomic scope" value="Bacteria"/>
</dbReference>
<dbReference type="KEGG" id="hsw:Hsw_PA0218"/>
<proteinExistence type="predicted"/>
<dbReference type="AlphaFoldDB" id="W8EYY5"/>
<dbReference type="NCBIfam" id="TIGR02391">
    <property type="entry name" value="hypoth_ymh"/>
    <property type="match status" value="1"/>
</dbReference>